<keyword evidence="1" id="KW-0812">Transmembrane</keyword>
<evidence type="ECO:0000256" key="1">
    <source>
        <dbReference type="SAM" id="Phobius"/>
    </source>
</evidence>
<gene>
    <name evidence="2" type="ORF">ACFO9K_02810</name>
</gene>
<dbReference type="GeneID" id="73045769"/>
<dbReference type="AlphaFoldDB" id="A0ABD5PY09"/>
<comment type="caution">
    <text evidence="2">The sequence shown here is derived from an EMBL/GenBank/DDBJ whole genome shotgun (WGS) entry which is preliminary data.</text>
</comment>
<keyword evidence="3" id="KW-1185">Reference proteome</keyword>
<keyword evidence="1" id="KW-0472">Membrane</keyword>
<proteinExistence type="predicted"/>
<evidence type="ECO:0000313" key="3">
    <source>
        <dbReference type="Proteomes" id="UP001595945"/>
    </source>
</evidence>
<keyword evidence="1" id="KW-1133">Transmembrane helix</keyword>
<reference evidence="2 3" key="1">
    <citation type="journal article" date="2019" name="Int. J. Syst. Evol. Microbiol.">
        <title>The Global Catalogue of Microorganisms (GCM) 10K type strain sequencing project: providing services to taxonomists for standard genome sequencing and annotation.</title>
        <authorList>
            <consortium name="The Broad Institute Genomics Platform"/>
            <consortium name="The Broad Institute Genome Sequencing Center for Infectious Disease"/>
            <person name="Wu L."/>
            <person name="Ma J."/>
        </authorList>
    </citation>
    <scope>NUCLEOTIDE SEQUENCE [LARGE SCALE GENOMIC DNA]</scope>
    <source>
        <strain evidence="2 3">XZYJ18</strain>
    </source>
</reference>
<accession>A0ABD5PY09</accession>
<feature type="transmembrane region" description="Helical" evidence="1">
    <location>
        <begin position="45"/>
        <end position="72"/>
    </location>
</feature>
<dbReference type="Proteomes" id="UP001595945">
    <property type="component" value="Unassembled WGS sequence"/>
</dbReference>
<dbReference type="RefSeq" id="WP_254267326.1">
    <property type="nucleotide sequence ID" value="NZ_CP100400.1"/>
</dbReference>
<protein>
    <submittedName>
        <fullName evidence="2">Uncharacterized protein</fullName>
    </submittedName>
</protein>
<organism evidence="2 3">
    <name type="scientific">Halorussus aquaticus</name>
    <dbReference type="NCBI Taxonomy" id="2953748"/>
    <lineage>
        <taxon>Archaea</taxon>
        <taxon>Methanobacteriati</taxon>
        <taxon>Methanobacteriota</taxon>
        <taxon>Stenosarchaea group</taxon>
        <taxon>Halobacteria</taxon>
        <taxon>Halobacteriales</taxon>
        <taxon>Haladaptataceae</taxon>
        <taxon>Halorussus</taxon>
    </lineage>
</organism>
<dbReference type="EMBL" id="JBHSHT010000001">
    <property type="protein sequence ID" value="MFC4823186.1"/>
    <property type="molecule type" value="Genomic_DNA"/>
</dbReference>
<name>A0ABD5PY09_9EURY</name>
<sequence length="76" mass="8044">MRRYLRNNPGFVRLALATLAVCLLGLAFASVALGRGWQRVETLLLPVAGVLTALLLLKAAVVAVAIGLRFVLSLGD</sequence>
<evidence type="ECO:0000313" key="2">
    <source>
        <dbReference type="EMBL" id="MFC4823186.1"/>
    </source>
</evidence>